<gene>
    <name evidence="2" type="ORF">RRG08_006995</name>
</gene>
<feature type="region of interest" description="Disordered" evidence="1">
    <location>
        <begin position="1"/>
        <end position="24"/>
    </location>
</feature>
<evidence type="ECO:0000256" key="1">
    <source>
        <dbReference type="SAM" id="MobiDB-lite"/>
    </source>
</evidence>
<feature type="compositionally biased region" description="Basic and acidic residues" evidence="1">
    <location>
        <begin position="1"/>
        <end position="16"/>
    </location>
</feature>
<dbReference type="Proteomes" id="UP001283361">
    <property type="component" value="Unassembled WGS sequence"/>
</dbReference>
<evidence type="ECO:0000313" key="2">
    <source>
        <dbReference type="EMBL" id="KAK3781599.1"/>
    </source>
</evidence>
<dbReference type="AlphaFoldDB" id="A0AAE1A5B6"/>
<proteinExistence type="predicted"/>
<comment type="caution">
    <text evidence="2">The sequence shown here is derived from an EMBL/GenBank/DDBJ whole genome shotgun (WGS) entry which is preliminary data.</text>
</comment>
<reference evidence="2" key="1">
    <citation type="journal article" date="2023" name="G3 (Bethesda)">
        <title>A reference genome for the long-term kleptoplast-retaining sea slug Elysia crispata morphotype clarki.</title>
        <authorList>
            <person name="Eastman K.E."/>
            <person name="Pendleton A.L."/>
            <person name="Shaikh M.A."/>
            <person name="Suttiyut T."/>
            <person name="Ogas R."/>
            <person name="Tomko P."/>
            <person name="Gavelis G."/>
            <person name="Widhalm J.R."/>
            <person name="Wisecaver J.H."/>
        </authorList>
    </citation>
    <scope>NUCLEOTIDE SEQUENCE</scope>
    <source>
        <strain evidence="2">ECLA1</strain>
    </source>
</reference>
<sequence>MNDLHELAKSPVKGDKNSISNPKTLPTQSVVISATEHYQPEIRYLVFIDPLIPGPGTHHTVGDNNIGVFPNLGRSYEV</sequence>
<organism evidence="2 3">
    <name type="scientific">Elysia crispata</name>
    <name type="common">lettuce slug</name>
    <dbReference type="NCBI Taxonomy" id="231223"/>
    <lineage>
        <taxon>Eukaryota</taxon>
        <taxon>Metazoa</taxon>
        <taxon>Spiralia</taxon>
        <taxon>Lophotrochozoa</taxon>
        <taxon>Mollusca</taxon>
        <taxon>Gastropoda</taxon>
        <taxon>Heterobranchia</taxon>
        <taxon>Euthyneura</taxon>
        <taxon>Panpulmonata</taxon>
        <taxon>Sacoglossa</taxon>
        <taxon>Placobranchoidea</taxon>
        <taxon>Plakobranchidae</taxon>
        <taxon>Elysia</taxon>
    </lineage>
</organism>
<keyword evidence="3" id="KW-1185">Reference proteome</keyword>
<protein>
    <submittedName>
        <fullName evidence="2">Uncharacterized protein</fullName>
    </submittedName>
</protein>
<dbReference type="EMBL" id="JAWDGP010002620">
    <property type="protein sequence ID" value="KAK3781599.1"/>
    <property type="molecule type" value="Genomic_DNA"/>
</dbReference>
<name>A0AAE1A5B6_9GAST</name>
<accession>A0AAE1A5B6</accession>
<evidence type="ECO:0000313" key="3">
    <source>
        <dbReference type="Proteomes" id="UP001283361"/>
    </source>
</evidence>